<keyword evidence="1" id="KW-0732">Signal</keyword>
<feature type="chain" id="PRO_5034917345" description="WD-like domain-containing protein" evidence="1">
    <location>
        <begin position="18"/>
        <end position="235"/>
    </location>
</feature>
<name>A0A8H6XXE7_9AGAR</name>
<dbReference type="InterPro" id="IPR046925">
    <property type="entry name" value="WD-like_fungi"/>
</dbReference>
<comment type="caution">
    <text evidence="3">The sequence shown here is derived from an EMBL/GenBank/DDBJ whole genome shotgun (WGS) entry which is preliminary data.</text>
</comment>
<organism evidence="3 4">
    <name type="scientific">Mycena venus</name>
    <dbReference type="NCBI Taxonomy" id="2733690"/>
    <lineage>
        <taxon>Eukaryota</taxon>
        <taxon>Fungi</taxon>
        <taxon>Dikarya</taxon>
        <taxon>Basidiomycota</taxon>
        <taxon>Agaricomycotina</taxon>
        <taxon>Agaricomycetes</taxon>
        <taxon>Agaricomycetidae</taxon>
        <taxon>Agaricales</taxon>
        <taxon>Marasmiineae</taxon>
        <taxon>Mycenaceae</taxon>
        <taxon>Mycena</taxon>
    </lineage>
</organism>
<dbReference type="OrthoDB" id="2931114at2759"/>
<feature type="signal peptide" evidence="1">
    <location>
        <begin position="1"/>
        <end position="17"/>
    </location>
</feature>
<evidence type="ECO:0000259" key="2">
    <source>
        <dbReference type="Pfam" id="PF20493"/>
    </source>
</evidence>
<sequence length="235" mass="24194">MLILGFLSAFSNSFTWARAPPMTPPGLKFTLAATLGLLASLTHESCPQPAIALGLKHSAKNLAMIFKFNAALILSTLAFFQACASPVADASDLVVLSTQETANGTITIWGYPDGASKRADTLEKRQCGGNAITCSGSHTADVNSCRQLISSLSSNSGSGLGTSPRSICTTQNGNQCCVSWADAVSGLTQGDLVDAAQEIMNDCGGSSVSGLSRDTDLNGVCTTQCLSNRADGCTS</sequence>
<protein>
    <recommendedName>
        <fullName evidence="2">WD-like domain-containing protein</fullName>
    </recommendedName>
</protein>
<evidence type="ECO:0000313" key="3">
    <source>
        <dbReference type="EMBL" id="KAF7350025.1"/>
    </source>
</evidence>
<keyword evidence="4" id="KW-1185">Reference proteome</keyword>
<accession>A0A8H6XXE7</accession>
<gene>
    <name evidence="3" type="ORF">MVEN_01304200</name>
</gene>
<dbReference type="Pfam" id="PF20493">
    <property type="entry name" value="WD-like_fungi"/>
    <property type="match status" value="1"/>
</dbReference>
<evidence type="ECO:0000313" key="4">
    <source>
        <dbReference type="Proteomes" id="UP000620124"/>
    </source>
</evidence>
<reference evidence="3" key="1">
    <citation type="submission" date="2020-05" db="EMBL/GenBank/DDBJ databases">
        <title>Mycena genomes resolve the evolution of fungal bioluminescence.</title>
        <authorList>
            <person name="Tsai I.J."/>
        </authorList>
    </citation>
    <scope>NUCLEOTIDE SEQUENCE</scope>
    <source>
        <strain evidence="3">CCC161011</strain>
    </source>
</reference>
<dbReference type="AlphaFoldDB" id="A0A8H6XXE7"/>
<proteinExistence type="predicted"/>
<dbReference type="EMBL" id="JACAZI010000010">
    <property type="protein sequence ID" value="KAF7350025.1"/>
    <property type="molecule type" value="Genomic_DNA"/>
</dbReference>
<feature type="domain" description="WD-like" evidence="2">
    <location>
        <begin position="126"/>
        <end position="233"/>
    </location>
</feature>
<dbReference type="Proteomes" id="UP000620124">
    <property type="component" value="Unassembled WGS sequence"/>
</dbReference>
<evidence type="ECO:0000256" key="1">
    <source>
        <dbReference type="SAM" id="SignalP"/>
    </source>
</evidence>